<accession>A0A8H6Y6A3</accession>
<protein>
    <submittedName>
        <fullName evidence="2">Uncharacterized protein</fullName>
    </submittedName>
</protein>
<name>A0A8H6Y6A3_9AGAR</name>
<feature type="compositionally biased region" description="Polar residues" evidence="1">
    <location>
        <begin position="202"/>
        <end position="211"/>
    </location>
</feature>
<evidence type="ECO:0000313" key="2">
    <source>
        <dbReference type="EMBL" id="KAF7352686.1"/>
    </source>
</evidence>
<keyword evidence="3" id="KW-1185">Reference proteome</keyword>
<organism evidence="2 3">
    <name type="scientific">Mycena venus</name>
    <dbReference type="NCBI Taxonomy" id="2733690"/>
    <lineage>
        <taxon>Eukaryota</taxon>
        <taxon>Fungi</taxon>
        <taxon>Dikarya</taxon>
        <taxon>Basidiomycota</taxon>
        <taxon>Agaricomycotina</taxon>
        <taxon>Agaricomycetes</taxon>
        <taxon>Agaricomycetidae</taxon>
        <taxon>Agaricales</taxon>
        <taxon>Marasmiineae</taxon>
        <taxon>Mycenaceae</taxon>
        <taxon>Mycena</taxon>
    </lineage>
</organism>
<dbReference type="AlphaFoldDB" id="A0A8H6Y6A3"/>
<feature type="compositionally biased region" description="Pro residues" evidence="1">
    <location>
        <begin position="215"/>
        <end position="224"/>
    </location>
</feature>
<evidence type="ECO:0000313" key="3">
    <source>
        <dbReference type="Proteomes" id="UP000620124"/>
    </source>
</evidence>
<sequence length="515" mass="56601">MGPHKKDRQLEAIIAEKDAQIDQLRISLEAQVTHSVATNSRLAVALDTLDYLQTQHAAELAAEVKAKERLRDTLTRYVDTVKVAEIERDNLRDAVIELAEKVELSKDDFTSWSHSRIRIPRLLEPLQTMPNALSSIASEGDLWAYTSGMIKFLRSSLVSERRAHTETRNAARARIAVLEAQLARRDSELEECIMHAGKTFPRASSSRMSFTNIPDLPPSPPPIPASAANAAHQRTLAQNVVLEEEVEQLAALLEKARLEATRRAVPPSDTRQAVYESEPDAVPPPPVRSSDSRGRKKRDRQNSHPSDEGRRSGFHLRSSSPARQLRSASHGVEAVDPDQTIRPAVRAATEDVHASLEREIAALGAKIDGFRAEKQILLAQNARFETGSPRRRFRRCHLLQNLEVLAAPAQPPEGPVQARLLEDHDGEMSMDLATPLVPTVMLPVAGPSTLPQSSNFHFVTSSPGPGPPPVLTEMSPLDLSTDRPLPGSPQTWGAVDTPGEQAVQELMGIARRRGS</sequence>
<feature type="region of interest" description="Disordered" evidence="1">
    <location>
        <begin position="462"/>
        <end position="497"/>
    </location>
</feature>
<feature type="compositionally biased region" description="Basic and acidic residues" evidence="1">
    <location>
        <begin position="300"/>
        <end position="311"/>
    </location>
</feature>
<feature type="region of interest" description="Disordered" evidence="1">
    <location>
        <begin position="201"/>
        <end position="230"/>
    </location>
</feature>
<dbReference type="EMBL" id="JACAZI010000009">
    <property type="protein sequence ID" value="KAF7352686.1"/>
    <property type="molecule type" value="Genomic_DNA"/>
</dbReference>
<proteinExistence type="predicted"/>
<dbReference type="Proteomes" id="UP000620124">
    <property type="component" value="Unassembled WGS sequence"/>
</dbReference>
<gene>
    <name evidence="2" type="ORF">MVEN_01234500</name>
</gene>
<evidence type="ECO:0000256" key="1">
    <source>
        <dbReference type="SAM" id="MobiDB-lite"/>
    </source>
</evidence>
<comment type="caution">
    <text evidence="2">The sequence shown here is derived from an EMBL/GenBank/DDBJ whole genome shotgun (WGS) entry which is preliminary data.</text>
</comment>
<reference evidence="2" key="1">
    <citation type="submission" date="2020-05" db="EMBL/GenBank/DDBJ databases">
        <title>Mycena genomes resolve the evolution of fungal bioluminescence.</title>
        <authorList>
            <person name="Tsai I.J."/>
        </authorList>
    </citation>
    <scope>NUCLEOTIDE SEQUENCE</scope>
    <source>
        <strain evidence="2">CCC161011</strain>
    </source>
</reference>
<feature type="region of interest" description="Disordered" evidence="1">
    <location>
        <begin position="260"/>
        <end position="340"/>
    </location>
</feature>
<dbReference type="OrthoDB" id="2800708at2759"/>